<dbReference type="PANTHER" id="PTHR48062">
    <property type="entry name" value="RECEPTOR-LIKE PROTEIN 14"/>
    <property type="match status" value="1"/>
</dbReference>
<evidence type="ECO:0000256" key="3">
    <source>
        <dbReference type="ARBA" id="ARBA00022475"/>
    </source>
</evidence>
<evidence type="ECO:0000256" key="7">
    <source>
        <dbReference type="ARBA" id="ARBA00022737"/>
    </source>
</evidence>
<evidence type="ECO:0000313" key="16">
    <source>
        <dbReference type="Proteomes" id="UP000323506"/>
    </source>
</evidence>
<dbReference type="SMART" id="SM00369">
    <property type="entry name" value="LRR_TYP"/>
    <property type="match status" value="15"/>
</dbReference>
<dbReference type="SUPFAM" id="SSF52047">
    <property type="entry name" value="RNI-like"/>
    <property type="match status" value="1"/>
</dbReference>
<dbReference type="PROSITE" id="PS51450">
    <property type="entry name" value="LRR"/>
    <property type="match status" value="1"/>
</dbReference>
<keyword evidence="3" id="KW-1003">Cell membrane</keyword>
<evidence type="ECO:0000256" key="6">
    <source>
        <dbReference type="ARBA" id="ARBA00022729"/>
    </source>
</evidence>
<dbReference type="InterPro" id="IPR001611">
    <property type="entry name" value="Leu-rich_rpt"/>
</dbReference>
<organism evidence="15 16">
    <name type="scientific">Gossypium darwinii</name>
    <name type="common">Darwin's cotton</name>
    <name type="synonym">Gossypium barbadense var. darwinii</name>
    <dbReference type="NCBI Taxonomy" id="34276"/>
    <lineage>
        <taxon>Eukaryota</taxon>
        <taxon>Viridiplantae</taxon>
        <taxon>Streptophyta</taxon>
        <taxon>Embryophyta</taxon>
        <taxon>Tracheophyta</taxon>
        <taxon>Spermatophyta</taxon>
        <taxon>Magnoliopsida</taxon>
        <taxon>eudicotyledons</taxon>
        <taxon>Gunneridae</taxon>
        <taxon>Pentapetalae</taxon>
        <taxon>rosids</taxon>
        <taxon>malvids</taxon>
        <taxon>Malvales</taxon>
        <taxon>Malvaceae</taxon>
        <taxon>Malvoideae</taxon>
        <taxon>Gossypium</taxon>
    </lineage>
</organism>
<evidence type="ECO:0000256" key="1">
    <source>
        <dbReference type="ARBA" id="ARBA00004251"/>
    </source>
</evidence>
<dbReference type="GO" id="GO:0005886">
    <property type="term" value="C:plasma membrane"/>
    <property type="evidence" value="ECO:0007669"/>
    <property type="project" value="UniProtKB-SubCell"/>
</dbReference>
<dbReference type="FunFam" id="3.80.10.10:FF:000041">
    <property type="entry name" value="LRR receptor-like serine/threonine-protein kinase ERECTA"/>
    <property type="match status" value="1"/>
</dbReference>
<keyword evidence="7" id="KW-0677">Repeat</keyword>
<dbReference type="SUPFAM" id="SSF52058">
    <property type="entry name" value="L domain-like"/>
    <property type="match status" value="3"/>
</dbReference>
<dbReference type="SMART" id="SM00365">
    <property type="entry name" value="LRR_SD22"/>
    <property type="match status" value="9"/>
</dbReference>
<keyword evidence="11" id="KW-0325">Glycoprotein</keyword>
<dbReference type="FunFam" id="3.80.10.10:FF:000111">
    <property type="entry name" value="LRR receptor-like serine/threonine-protein kinase ERECTA"/>
    <property type="match status" value="1"/>
</dbReference>
<feature type="domain" description="Leucine-rich repeat-containing N-terminal plant-type" evidence="14">
    <location>
        <begin position="34"/>
        <end position="73"/>
    </location>
</feature>
<protein>
    <recommendedName>
        <fullName evidence="14">Leucine-rich repeat-containing N-terminal plant-type domain-containing protein</fullName>
    </recommendedName>
</protein>
<evidence type="ECO:0000256" key="10">
    <source>
        <dbReference type="ARBA" id="ARBA00023170"/>
    </source>
</evidence>
<dbReference type="InterPro" id="IPR003591">
    <property type="entry name" value="Leu-rich_rpt_typical-subtyp"/>
</dbReference>
<dbReference type="InterPro" id="IPR032675">
    <property type="entry name" value="LRR_dom_sf"/>
</dbReference>
<dbReference type="Pfam" id="PF13855">
    <property type="entry name" value="LRR_8"/>
    <property type="match status" value="3"/>
</dbReference>
<keyword evidence="6 13" id="KW-0732">Signal</keyword>
<evidence type="ECO:0000256" key="12">
    <source>
        <dbReference type="SAM" id="Phobius"/>
    </source>
</evidence>
<feature type="chain" id="PRO_5022716333" description="Leucine-rich repeat-containing N-terminal plant-type domain-containing protein" evidence="13">
    <location>
        <begin position="28"/>
        <end position="1146"/>
    </location>
</feature>
<evidence type="ECO:0000256" key="5">
    <source>
        <dbReference type="ARBA" id="ARBA00022692"/>
    </source>
</evidence>
<evidence type="ECO:0000256" key="13">
    <source>
        <dbReference type="SAM" id="SignalP"/>
    </source>
</evidence>
<dbReference type="Proteomes" id="UP000323506">
    <property type="component" value="Chromosome D02"/>
</dbReference>
<dbReference type="PANTHER" id="PTHR48062:SF37">
    <property type="entry name" value="LRR RECEPTOR-LIKE SERINE_THREONINE-PROTEIN KINASE FLS2"/>
    <property type="match status" value="1"/>
</dbReference>
<comment type="similarity">
    <text evidence="2">Belongs to the RLP family.</text>
</comment>
<evidence type="ECO:0000256" key="9">
    <source>
        <dbReference type="ARBA" id="ARBA00023136"/>
    </source>
</evidence>
<evidence type="ECO:0000313" key="15">
    <source>
        <dbReference type="EMBL" id="TYG78154.1"/>
    </source>
</evidence>
<evidence type="ECO:0000256" key="8">
    <source>
        <dbReference type="ARBA" id="ARBA00022989"/>
    </source>
</evidence>
<dbReference type="AlphaFoldDB" id="A0A5D2D9T9"/>
<proteinExistence type="inferred from homology"/>
<reference evidence="15 16" key="1">
    <citation type="submission" date="2019-06" db="EMBL/GenBank/DDBJ databases">
        <title>WGS assembly of Gossypium darwinii.</title>
        <authorList>
            <person name="Chen Z.J."/>
            <person name="Sreedasyam A."/>
            <person name="Ando A."/>
            <person name="Song Q."/>
            <person name="De L."/>
            <person name="Hulse-Kemp A."/>
            <person name="Ding M."/>
            <person name="Ye W."/>
            <person name="Kirkbride R."/>
            <person name="Jenkins J."/>
            <person name="Plott C."/>
            <person name="Lovell J."/>
            <person name="Lin Y.-M."/>
            <person name="Vaughn R."/>
            <person name="Liu B."/>
            <person name="Li W."/>
            <person name="Simpson S."/>
            <person name="Scheffler B."/>
            <person name="Saski C."/>
            <person name="Grover C."/>
            <person name="Hu G."/>
            <person name="Conover J."/>
            <person name="Carlson J."/>
            <person name="Shu S."/>
            <person name="Boston L."/>
            <person name="Williams M."/>
            <person name="Peterson D."/>
            <person name="Mcgee K."/>
            <person name="Jones D."/>
            <person name="Wendel J."/>
            <person name="Stelly D."/>
            <person name="Grimwood J."/>
            <person name="Schmutz J."/>
        </authorList>
    </citation>
    <scope>NUCLEOTIDE SEQUENCE [LARGE SCALE GENOMIC DNA]</scope>
    <source>
        <strain evidence="15">1808015.09</strain>
    </source>
</reference>
<keyword evidence="5 12" id="KW-0812">Transmembrane</keyword>
<dbReference type="Pfam" id="PF00560">
    <property type="entry name" value="LRR_1"/>
    <property type="match status" value="9"/>
</dbReference>
<keyword evidence="9 12" id="KW-0472">Membrane</keyword>
<feature type="signal peptide" evidence="13">
    <location>
        <begin position="1"/>
        <end position="27"/>
    </location>
</feature>
<keyword evidence="10" id="KW-0675">Receptor</keyword>
<evidence type="ECO:0000259" key="14">
    <source>
        <dbReference type="Pfam" id="PF08263"/>
    </source>
</evidence>
<sequence length="1146" mass="128750">MMMEWKWYLWFIRMAVMLLVLERCSWCTTDACLEHERIALLHLKPFFNYGNQLQSWVEVKGSDCCKWERVECNTTTRRLIQLSLNSTKWEDNMEYVMDNRNLNAWYLNASMFLPFEELKRLYLSENVIGGSLENEGFGKLSSTLSNLEILDLSENYLNDSILLSLSELSSLRYLDLSINKFEGSSHLRGFQLLSRLNNLETLDLSGNSLKNTILFHMRNISSLKTLRLSANQLKGRLDHIHDGTQWRLTNLEELDLSGNLFRNNTISFPQGFSSLKSLTLSYNDLQGSLDTKGLNNLTNLKKLDLSGNQIESFQSFKDGGRILELTHLEELYLDDNLFNTSVFASLNKLSNLKSLSLWGNELKGSIDMKRKNISFFNKNIIMLYELNVSSNVEELYLDHSTLNTNILQGIGVLSSLKTLSLYDCGLIGPLPNHGWCDLRNLEVLDVSGNALEGMLPHCFSNLTSLRELDISRNHFQIPLSFAPFANLSNLKALLSNENKMVTEPSFYTSIPKFQLEVISLPKCITSQQLSCKLPTFLYYQYDLRYVDLSHNNFSGTVPTWLLENNTKLEDLILKGNSFTGPLSLPSAPNSKVSLIDISQNKLQGQIPANVCSPFPHLSLLFLSKNAFEGDIPPCLSGMKDLSILDLSNNQLSGRVPEELITKNSLTILRLSNNNLSGHVLPVILNANGLSKLYLDGNNFSGEMANVDVSISEFPTSLREINLRNNKFYGNLPRWMGNVSFLERLALSQNGFEGSIPMEFCNLNRLEFLDLSENNLFGSIPSCFNTLNIKHVHLHGSRLSGPLPIAFYNISSLVTLDLRGNNLTGSIPKWIGTLSSLSVLLLKDNHFHGEVPVQLCKLDSLNIIDLSQNMFSGIIPSCLGNLTLSTETNKILTDSKIRPRLTGDGLAKTLGALGNYYYPEGYLEEVIEFTTKSGFLSYEGNILTYMTGIDLSCNNLTGHIPPELGNLSEIYSLNLSHNKLTGVIPSSFAKLHQIESLDLSYNNLSGEIPNQLVELNSLEVFSVAYNNLSGSIPEPKAQFGTFIENSYEGNLFLCGAILHKSCSKTDSPSTISTVSEDKGEDGLIGTYDFCVSFLVSYVVVLLTIFVVLYINPYWRRVWFSLIGKCITTCRYSNVGNFLTYHIFKQCV</sequence>
<accession>A0A5D2D9T9</accession>
<keyword evidence="4" id="KW-0433">Leucine-rich repeat</keyword>
<dbReference type="InterPro" id="IPR051502">
    <property type="entry name" value="RLP_Defense_Trigger"/>
</dbReference>
<dbReference type="FunFam" id="3.80.10.10:FF:000095">
    <property type="entry name" value="LRR receptor-like serine/threonine-protein kinase GSO1"/>
    <property type="match status" value="1"/>
</dbReference>
<dbReference type="EMBL" id="CM017702">
    <property type="protein sequence ID" value="TYG78154.1"/>
    <property type="molecule type" value="Genomic_DNA"/>
</dbReference>
<comment type="subcellular location">
    <subcellularLocation>
        <location evidence="1">Cell membrane</location>
        <topology evidence="1">Single-pass type I membrane protein</topology>
    </subcellularLocation>
</comment>
<evidence type="ECO:0000256" key="2">
    <source>
        <dbReference type="ARBA" id="ARBA00009592"/>
    </source>
</evidence>
<keyword evidence="16" id="KW-1185">Reference proteome</keyword>
<feature type="transmembrane region" description="Helical" evidence="12">
    <location>
        <begin position="1090"/>
        <end position="1109"/>
    </location>
</feature>
<keyword evidence="8 12" id="KW-1133">Transmembrane helix</keyword>
<dbReference type="Pfam" id="PF12799">
    <property type="entry name" value="LRR_4"/>
    <property type="match status" value="1"/>
</dbReference>
<dbReference type="Gene3D" id="3.80.10.10">
    <property type="entry name" value="Ribonuclease Inhibitor"/>
    <property type="match status" value="5"/>
</dbReference>
<dbReference type="InterPro" id="IPR025875">
    <property type="entry name" value="Leu-rich_rpt_4"/>
</dbReference>
<dbReference type="InterPro" id="IPR013210">
    <property type="entry name" value="LRR_N_plant-typ"/>
</dbReference>
<name>A0A5D2D9T9_GOSDA</name>
<evidence type="ECO:0000256" key="4">
    <source>
        <dbReference type="ARBA" id="ARBA00022614"/>
    </source>
</evidence>
<evidence type="ECO:0000256" key="11">
    <source>
        <dbReference type="ARBA" id="ARBA00023180"/>
    </source>
</evidence>
<dbReference type="PRINTS" id="PR00019">
    <property type="entry name" value="LEURICHRPT"/>
</dbReference>
<gene>
    <name evidence="15" type="ORF">ES288_D02G035400v1</name>
</gene>
<dbReference type="Pfam" id="PF08263">
    <property type="entry name" value="LRRNT_2"/>
    <property type="match status" value="1"/>
</dbReference>